<feature type="compositionally biased region" description="Polar residues" evidence="1">
    <location>
        <begin position="29"/>
        <end position="40"/>
    </location>
</feature>
<gene>
    <name evidence="4" type="ORF">FYL31_14240</name>
    <name evidence="3" type="ORF">FYL37_13970</name>
</gene>
<organism evidence="3 5">
    <name type="scientific">Agathobacter rectalis</name>
    <dbReference type="NCBI Taxonomy" id="39491"/>
    <lineage>
        <taxon>Bacteria</taxon>
        <taxon>Bacillati</taxon>
        <taxon>Bacillota</taxon>
        <taxon>Clostridia</taxon>
        <taxon>Lachnospirales</taxon>
        <taxon>Lachnospiraceae</taxon>
        <taxon>Agathobacter</taxon>
    </lineage>
</organism>
<dbReference type="RefSeq" id="WP_148873444.1">
    <property type="nucleotide sequence ID" value="NZ_CP100127.1"/>
</dbReference>
<evidence type="ECO:0000313" key="4">
    <source>
        <dbReference type="EMBL" id="TYL56821.1"/>
    </source>
</evidence>
<dbReference type="EMBL" id="VSTG01000024">
    <property type="protein sequence ID" value="TYL56172.1"/>
    <property type="molecule type" value="Genomic_DNA"/>
</dbReference>
<dbReference type="AlphaFoldDB" id="A0A5S4VP63"/>
<evidence type="ECO:0000313" key="3">
    <source>
        <dbReference type="EMBL" id="TYL56172.1"/>
    </source>
</evidence>
<feature type="region of interest" description="Disordered" evidence="1">
    <location>
        <begin position="23"/>
        <end position="55"/>
    </location>
</feature>
<reference evidence="5 6" key="2">
    <citation type="submission" date="2019-09" db="EMBL/GenBank/DDBJ databases">
        <title>Strain-level analysis of Eubacterium rectale using genomes from metagenomes.</title>
        <authorList>
            <person name="Karcher N."/>
            <person name="Segata N."/>
        </authorList>
    </citation>
    <scope>NUCLEOTIDE SEQUENCE [LARGE SCALE GENOMIC DNA]</scope>
    <source>
        <strain evidence="3 5">L2-21</strain>
        <strain evidence="4 6">T3WBe13</strain>
    </source>
</reference>
<evidence type="ECO:0000256" key="2">
    <source>
        <dbReference type="SAM" id="SignalP"/>
    </source>
</evidence>
<feature type="compositionally biased region" description="Acidic residues" evidence="1">
    <location>
        <begin position="41"/>
        <end position="55"/>
    </location>
</feature>
<dbReference type="EMBL" id="VSTF01000025">
    <property type="protein sequence ID" value="TYL56821.1"/>
    <property type="molecule type" value="Genomic_DNA"/>
</dbReference>
<sequence length="87" mass="9445">MKRKVLSVMLCAAMVVSMTACGGSDAKENTASANASVSETEQGEATEQDAQEEEPITCTLTVWSPSEDQDPEYGQWLNKVYPLSRTL</sequence>
<comment type="caution">
    <text evidence="3">The sequence shown here is derived from an EMBL/GenBank/DDBJ whole genome shotgun (WGS) entry which is preliminary data.</text>
</comment>
<feature type="chain" id="PRO_5038243852" description="ABC transporter substrate-binding protein" evidence="2">
    <location>
        <begin position="23"/>
        <end position="87"/>
    </location>
</feature>
<accession>A0A5S4VP63</accession>
<evidence type="ECO:0008006" key="7">
    <source>
        <dbReference type="Google" id="ProtNLM"/>
    </source>
</evidence>
<dbReference type="Proteomes" id="UP000324327">
    <property type="component" value="Unassembled WGS sequence"/>
</dbReference>
<evidence type="ECO:0000313" key="6">
    <source>
        <dbReference type="Proteomes" id="UP000324327"/>
    </source>
</evidence>
<name>A0A5S4VP63_9FIRM</name>
<evidence type="ECO:0000256" key="1">
    <source>
        <dbReference type="SAM" id="MobiDB-lite"/>
    </source>
</evidence>
<dbReference type="Proteomes" id="UP000324325">
    <property type="component" value="Unassembled WGS sequence"/>
</dbReference>
<protein>
    <recommendedName>
        <fullName evidence="7">ABC transporter substrate-binding protein</fullName>
    </recommendedName>
</protein>
<evidence type="ECO:0000313" key="5">
    <source>
        <dbReference type="Proteomes" id="UP000324325"/>
    </source>
</evidence>
<keyword evidence="2" id="KW-0732">Signal</keyword>
<feature type="signal peptide" evidence="2">
    <location>
        <begin position="1"/>
        <end position="22"/>
    </location>
</feature>
<reference evidence="5 6" key="1">
    <citation type="submission" date="2019-08" db="EMBL/GenBank/DDBJ databases">
        <authorList>
            <person name="Duncan S."/>
            <person name="Walker A."/>
        </authorList>
    </citation>
    <scope>NUCLEOTIDE SEQUENCE [LARGE SCALE GENOMIC DNA]</scope>
    <source>
        <strain evidence="3 5">L2-21</strain>
        <strain evidence="4 6">T3WBe13</strain>
    </source>
</reference>
<dbReference type="PROSITE" id="PS51257">
    <property type="entry name" value="PROKAR_LIPOPROTEIN"/>
    <property type="match status" value="1"/>
</dbReference>
<proteinExistence type="predicted"/>